<accession>A0AAN8DDM0</accession>
<organism evidence="6 7">
    <name type="scientific">Champsocephalus gunnari</name>
    <name type="common">Mackerel icefish</name>
    <dbReference type="NCBI Taxonomy" id="52237"/>
    <lineage>
        <taxon>Eukaryota</taxon>
        <taxon>Metazoa</taxon>
        <taxon>Chordata</taxon>
        <taxon>Craniata</taxon>
        <taxon>Vertebrata</taxon>
        <taxon>Euteleostomi</taxon>
        <taxon>Actinopterygii</taxon>
        <taxon>Neopterygii</taxon>
        <taxon>Teleostei</taxon>
        <taxon>Neoteleostei</taxon>
        <taxon>Acanthomorphata</taxon>
        <taxon>Eupercaria</taxon>
        <taxon>Perciformes</taxon>
        <taxon>Notothenioidei</taxon>
        <taxon>Channichthyidae</taxon>
        <taxon>Champsocephalus</taxon>
    </lineage>
</organism>
<feature type="compositionally biased region" description="Low complexity" evidence="4">
    <location>
        <begin position="432"/>
        <end position="443"/>
    </location>
</feature>
<dbReference type="Pfam" id="PF00643">
    <property type="entry name" value="zf-B_box"/>
    <property type="match status" value="1"/>
</dbReference>
<dbReference type="InterPro" id="IPR047153">
    <property type="entry name" value="TRIM45/56/19-like"/>
</dbReference>
<dbReference type="AlphaFoldDB" id="A0AAN8DDM0"/>
<evidence type="ECO:0000256" key="3">
    <source>
        <dbReference type="PROSITE-ProRule" id="PRU00024"/>
    </source>
</evidence>
<proteinExistence type="predicted"/>
<evidence type="ECO:0000256" key="2">
    <source>
        <dbReference type="ARBA" id="ARBA00022833"/>
    </source>
</evidence>
<feature type="domain" description="B box-type" evidence="5">
    <location>
        <begin position="74"/>
        <end position="115"/>
    </location>
</feature>
<dbReference type="GO" id="GO:0008270">
    <property type="term" value="F:zinc ion binding"/>
    <property type="evidence" value="ECO:0007669"/>
    <property type="project" value="UniProtKB-KW"/>
</dbReference>
<name>A0AAN8DDM0_CHAGU</name>
<feature type="compositionally biased region" description="Low complexity" evidence="4">
    <location>
        <begin position="382"/>
        <end position="393"/>
    </location>
</feature>
<reference evidence="6 7" key="1">
    <citation type="journal article" date="2023" name="Mol. Biol. Evol.">
        <title>Genomics of Secondarily Temperate Adaptation in the Only Non-Antarctic Icefish.</title>
        <authorList>
            <person name="Rivera-Colon A.G."/>
            <person name="Rayamajhi N."/>
            <person name="Minhas B.F."/>
            <person name="Madrigal G."/>
            <person name="Bilyk K.T."/>
            <person name="Yoon V."/>
            <person name="Hune M."/>
            <person name="Gregory S."/>
            <person name="Cheng C.H.C."/>
            <person name="Catchen J.M."/>
        </authorList>
    </citation>
    <scope>NUCLEOTIDE SEQUENCE [LARGE SCALE GENOMIC DNA]</scope>
    <source>
        <tissue evidence="6">White muscle</tissue>
    </source>
</reference>
<evidence type="ECO:0000313" key="7">
    <source>
        <dbReference type="Proteomes" id="UP001331515"/>
    </source>
</evidence>
<keyword evidence="7" id="KW-1185">Reference proteome</keyword>
<dbReference type="InterPro" id="IPR000315">
    <property type="entry name" value="Znf_B-box"/>
</dbReference>
<dbReference type="GO" id="GO:0061630">
    <property type="term" value="F:ubiquitin protein ligase activity"/>
    <property type="evidence" value="ECO:0007669"/>
    <property type="project" value="TreeGrafter"/>
</dbReference>
<keyword evidence="2" id="KW-0862">Zinc</keyword>
<dbReference type="PANTHER" id="PTHR25462:SF299">
    <property type="entry name" value="E3 UBIQUITIN-PROTEIN LIGASE TRIM56"/>
    <property type="match status" value="1"/>
</dbReference>
<protein>
    <recommendedName>
        <fullName evidence="5">B box-type domain-containing protein</fullName>
    </recommendedName>
</protein>
<dbReference type="Gene3D" id="3.30.160.60">
    <property type="entry name" value="Classic Zinc Finger"/>
    <property type="match status" value="1"/>
</dbReference>
<evidence type="ECO:0000313" key="6">
    <source>
        <dbReference type="EMBL" id="KAK5921536.1"/>
    </source>
</evidence>
<evidence type="ECO:0000259" key="5">
    <source>
        <dbReference type="PROSITE" id="PS50119"/>
    </source>
</evidence>
<dbReference type="GO" id="GO:0045087">
    <property type="term" value="P:innate immune response"/>
    <property type="evidence" value="ECO:0007669"/>
    <property type="project" value="TreeGrafter"/>
</dbReference>
<dbReference type="Proteomes" id="UP001331515">
    <property type="component" value="Unassembled WGS sequence"/>
</dbReference>
<dbReference type="PANTHER" id="PTHR25462">
    <property type="entry name" value="BONUS, ISOFORM C-RELATED"/>
    <property type="match status" value="1"/>
</dbReference>
<dbReference type="SUPFAM" id="SSF57845">
    <property type="entry name" value="B-box zinc-binding domain"/>
    <property type="match status" value="1"/>
</dbReference>
<feature type="domain" description="B box-type" evidence="5">
    <location>
        <begin position="23"/>
        <end position="64"/>
    </location>
</feature>
<dbReference type="SMART" id="SM00336">
    <property type="entry name" value="BBOX"/>
    <property type="match status" value="2"/>
</dbReference>
<keyword evidence="1 3" id="KW-0863">Zinc-finger</keyword>
<comment type="caution">
    <text evidence="6">The sequence shown here is derived from an EMBL/GenBank/DDBJ whole genome shotgun (WGS) entry which is preliminary data.</text>
</comment>
<evidence type="ECO:0000256" key="1">
    <source>
        <dbReference type="ARBA" id="ARBA00022771"/>
    </source>
</evidence>
<evidence type="ECO:0000256" key="4">
    <source>
        <dbReference type="SAM" id="MobiDB-lite"/>
    </source>
</evidence>
<dbReference type="GO" id="GO:0060340">
    <property type="term" value="P:positive regulation of type I interferon-mediated signaling pathway"/>
    <property type="evidence" value="ECO:0007669"/>
    <property type="project" value="TreeGrafter"/>
</dbReference>
<gene>
    <name evidence="6" type="ORF">CgunFtcFv8_018894</name>
</gene>
<dbReference type="EMBL" id="JAURVH010001522">
    <property type="protein sequence ID" value="KAK5921536.1"/>
    <property type="molecule type" value="Genomic_DNA"/>
</dbReference>
<feature type="compositionally biased region" description="Low complexity" evidence="4">
    <location>
        <begin position="507"/>
        <end position="518"/>
    </location>
</feature>
<feature type="region of interest" description="Disordered" evidence="4">
    <location>
        <begin position="336"/>
        <end position="537"/>
    </location>
</feature>
<feature type="compositionally biased region" description="Low complexity" evidence="4">
    <location>
        <begin position="457"/>
        <end position="468"/>
    </location>
</feature>
<dbReference type="GO" id="GO:0005654">
    <property type="term" value="C:nucleoplasm"/>
    <property type="evidence" value="ECO:0007669"/>
    <property type="project" value="TreeGrafter"/>
</dbReference>
<dbReference type="PROSITE" id="PS50119">
    <property type="entry name" value="ZF_BBOX"/>
    <property type="match status" value="2"/>
</dbReference>
<sequence length="614" mass="64288">MSLPQDMEDMEDMEASAGLSQQCSSCDSPSARCWCVDCNEALCNVCVSAHRRVSVTRTHHLLNHHPPAGGVSPPPIKFCRLHPSEPLRLFCFTCKVLTCRDCQLTAHMNHRYQFVSEALDSLKKQLEVRVQPIRAWGVRVGRSLRDMESRLQDLSLSQLNLQQELQRSYSILTHILKDRMDNLLREAEVVSASESKQLQKILATVKTLQQIRHAVTDINEKAQSCSDLTSLQTYIAQVELQLNGVSELHAEAPQSMSQMMVVMDKTALEAIMNFGVLKVSWIPFCVSPPSSQNPPPPLPLPLTCSAASPALGHQAAPSPKTLPLFINFLSTTLMPAPASGTAPQTRGKPSPGPVVPPSAAGPASGTAPQTRGKPSPGPVVPPSASGPASGTAPQTRGKPSPGPVVPPSAAGPASGTAPQTRGKPSPGPVVPPSASGPASGTAPQTRGKPSPGPVVPPSASGPASGTAPQTRGKPSPGPVVPPSASGPASGTAPQTRGKPSPGPVVPPSASGPASGTAPQTRGKPSPGPVVPPSAAGPVIRELKRPSNPLAHKEVQPSPVLSQRTAAADKRFLVSAQLRYLRRPTLPVNQTTVRLTPPVTQTTVRLTPPCNPDHC</sequence>
<keyword evidence="1 3" id="KW-0479">Metal-binding</keyword>
<feature type="compositionally biased region" description="Low complexity" evidence="4">
    <location>
        <begin position="482"/>
        <end position="493"/>
    </location>
</feature>
<dbReference type="CDD" id="cd19775">
    <property type="entry name" value="Bbox2_TIF1_C-VI"/>
    <property type="match status" value="1"/>
</dbReference>